<evidence type="ECO:0000256" key="1">
    <source>
        <dbReference type="ARBA" id="ARBA00022679"/>
    </source>
</evidence>
<feature type="compositionally biased region" description="Basic and acidic residues" evidence="6">
    <location>
        <begin position="400"/>
        <end position="413"/>
    </location>
</feature>
<keyword evidence="1 8" id="KW-0808">Transferase</keyword>
<evidence type="ECO:0000259" key="7">
    <source>
        <dbReference type="PROSITE" id="PS50011"/>
    </source>
</evidence>
<evidence type="ECO:0000256" key="6">
    <source>
        <dbReference type="SAM" id="MobiDB-lite"/>
    </source>
</evidence>
<feature type="domain" description="Protein kinase" evidence="7">
    <location>
        <begin position="12"/>
        <end position="261"/>
    </location>
</feature>
<evidence type="ECO:0000256" key="2">
    <source>
        <dbReference type="ARBA" id="ARBA00022741"/>
    </source>
</evidence>
<dbReference type="CDD" id="cd14014">
    <property type="entry name" value="STKc_PknB_like"/>
    <property type="match status" value="1"/>
</dbReference>
<dbReference type="EMBL" id="JBHTCK010000005">
    <property type="protein sequence ID" value="MFC7352903.1"/>
    <property type="molecule type" value="Genomic_DNA"/>
</dbReference>
<evidence type="ECO:0000313" key="9">
    <source>
        <dbReference type="Proteomes" id="UP001596509"/>
    </source>
</evidence>
<gene>
    <name evidence="8" type="ORF">ACFQW9_19850</name>
</gene>
<dbReference type="SUPFAM" id="SSF56112">
    <property type="entry name" value="Protein kinase-like (PK-like)"/>
    <property type="match status" value="1"/>
</dbReference>
<dbReference type="PROSITE" id="PS00108">
    <property type="entry name" value="PROTEIN_KINASE_ST"/>
    <property type="match status" value="1"/>
</dbReference>
<dbReference type="SMART" id="SM00220">
    <property type="entry name" value="S_TKc"/>
    <property type="match status" value="1"/>
</dbReference>
<dbReference type="InterPro" id="IPR011009">
    <property type="entry name" value="Kinase-like_dom_sf"/>
</dbReference>
<sequence length="413" mass="43330">MSDADPAAVGGYELLDRLGSGGMGMVYLARSASGRRVAVKVVHEQYAENEEFRMRFRQEIAAARRVSGAFTAPVVDADPEAVRPWMATLYVPGRTLAQRVREDGPLSGAELRVLALGLSEALQDIHRAGVVHRDLKPANVLMAEDGPRVIDFGISRVADHQMLTATGRALGTPPYMSPEQLASARDIGPASDVFSLAAVLTFAACGYGPFDAESSYTTAYNVVHTAPVLDDVPEVLRPVLARCLAKDPGLRPGLAELLPLFQALPSYRTPASPDAAAHAPGRQPHPPATGVLPPGRISPGRTSPGRVASDRTPPDRRGTDRSCADRSPAPRHVTAARPTTPTTATAATAAGRADRGRGGGRPDDGRAAPAGRGRRGRGPRGAHRVTRSRAGPAPGLAAVADHRTDSGADGRRG</sequence>
<accession>A0ABW2MH91</accession>
<keyword evidence="9" id="KW-1185">Reference proteome</keyword>
<feature type="compositionally biased region" description="Low complexity" evidence="6">
    <location>
        <begin position="335"/>
        <end position="351"/>
    </location>
</feature>
<protein>
    <submittedName>
        <fullName evidence="8">Serine/threonine-protein kinase</fullName>
        <ecNumber evidence="8">2.7.11.1</ecNumber>
    </submittedName>
</protein>
<evidence type="ECO:0000313" key="8">
    <source>
        <dbReference type="EMBL" id="MFC7352903.1"/>
    </source>
</evidence>
<dbReference type="PROSITE" id="PS50011">
    <property type="entry name" value="PROTEIN_KINASE_DOM"/>
    <property type="match status" value="1"/>
</dbReference>
<dbReference type="Pfam" id="PF00069">
    <property type="entry name" value="Pkinase"/>
    <property type="match status" value="1"/>
</dbReference>
<dbReference type="RefSeq" id="WP_319287379.1">
    <property type="nucleotide sequence ID" value="NZ_JBHTCK010000005.1"/>
</dbReference>
<dbReference type="Proteomes" id="UP001596509">
    <property type="component" value="Unassembled WGS sequence"/>
</dbReference>
<dbReference type="PROSITE" id="PS00107">
    <property type="entry name" value="PROTEIN_KINASE_ATP"/>
    <property type="match status" value="1"/>
</dbReference>
<feature type="compositionally biased region" description="Basic residues" evidence="6">
    <location>
        <begin position="372"/>
        <end position="387"/>
    </location>
</feature>
<dbReference type="InterPro" id="IPR000719">
    <property type="entry name" value="Prot_kinase_dom"/>
</dbReference>
<evidence type="ECO:0000256" key="4">
    <source>
        <dbReference type="ARBA" id="ARBA00022840"/>
    </source>
</evidence>
<dbReference type="PANTHER" id="PTHR43289">
    <property type="entry name" value="MITOGEN-ACTIVATED PROTEIN KINASE KINASE KINASE 20-RELATED"/>
    <property type="match status" value="1"/>
</dbReference>
<proteinExistence type="predicted"/>
<dbReference type="Gene3D" id="3.30.200.20">
    <property type="entry name" value="Phosphorylase Kinase, domain 1"/>
    <property type="match status" value="1"/>
</dbReference>
<organism evidence="8 9">
    <name type="scientific">Streptomyces caviscabies</name>
    <dbReference type="NCBI Taxonomy" id="90079"/>
    <lineage>
        <taxon>Bacteria</taxon>
        <taxon>Bacillati</taxon>
        <taxon>Actinomycetota</taxon>
        <taxon>Actinomycetes</taxon>
        <taxon>Kitasatosporales</taxon>
        <taxon>Streptomycetaceae</taxon>
        <taxon>Streptomyces</taxon>
    </lineage>
</organism>
<feature type="region of interest" description="Disordered" evidence="6">
    <location>
        <begin position="269"/>
        <end position="413"/>
    </location>
</feature>
<dbReference type="GO" id="GO:0004674">
    <property type="term" value="F:protein serine/threonine kinase activity"/>
    <property type="evidence" value="ECO:0007669"/>
    <property type="project" value="UniProtKB-EC"/>
</dbReference>
<keyword evidence="3 8" id="KW-0418">Kinase</keyword>
<comment type="caution">
    <text evidence="8">The sequence shown here is derived from an EMBL/GenBank/DDBJ whole genome shotgun (WGS) entry which is preliminary data.</text>
</comment>
<feature type="compositionally biased region" description="Basic and acidic residues" evidence="6">
    <location>
        <begin position="352"/>
        <end position="366"/>
    </location>
</feature>
<name>A0ABW2MH91_9ACTN</name>
<evidence type="ECO:0000256" key="3">
    <source>
        <dbReference type="ARBA" id="ARBA00022777"/>
    </source>
</evidence>
<keyword evidence="4 5" id="KW-0067">ATP-binding</keyword>
<reference evidence="9" key="1">
    <citation type="journal article" date="2019" name="Int. J. Syst. Evol. Microbiol.">
        <title>The Global Catalogue of Microorganisms (GCM) 10K type strain sequencing project: providing services to taxonomists for standard genome sequencing and annotation.</title>
        <authorList>
            <consortium name="The Broad Institute Genomics Platform"/>
            <consortium name="The Broad Institute Genome Sequencing Center for Infectious Disease"/>
            <person name="Wu L."/>
            <person name="Ma J."/>
        </authorList>
    </citation>
    <scope>NUCLEOTIDE SEQUENCE [LARGE SCALE GENOMIC DNA]</scope>
    <source>
        <strain evidence="9">ICMP 19430</strain>
    </source>
</reference>
<dbReference type="PANTHER" id="PTHR43289:SF34">
    <property type="entry name" value="SERINE_THREONINE-PROTEIN KINASE YBDM-RELATED"/>
    <property type="match status" value="1"/>
</dbReference>
<feature type="binding site" evidence="5">
    <location>
        <position position="40"/>
    </location>
    <ligand>
        <name>ATP</name>
        <dbReference type="ChEBI" id="CHEBI:30616"/>
    </ligand>
</feature>
<evidence type="ECO:0000256" key="5">
    <source>
        <dbReference type="PROSITE-ProRule" id="PRU10141"/>
    </source>
</evidence>
<keyword evidence="2 5" id="KW-0547">Nucleotide-binding</keyword>
<dbReference type="InterPro" id="IPR008271">
    <property type="entry name" value="Ser/Thr_kinase_AS"/>
</dbReference>
<dbReference type="EC" id="2.7.11.1" evidence="8"/>
<dbReference type="InterPro" id="IPR017441">
    <property type="entry name" value="Protein_kinase_ATP_BS"/>
</dbReference>
<dbReference type="Gene3D" id="1.10.510.10">
    <property type="entry name" value="Transferase(Phosphotransferase) domain 1"/>
    <property type="match status" value="1"/>
</dbReference>
<feature type="compositionally biased region" description="Basic and acidic residues" evidence="6">
    <location>
        <begin position="308"/>
        <end position="324"/>
    </location>
</feature>